<feature type="domain" description="Cadherin" evidence="9">
    <location>
        <begin position="560"/>
        <end position="659"/>
    </location>
</feature>
<dbReference type="GO" id="GO:0060429">
    <property type="term" value="P:epithelium development"/>
    <property type="evidence" value="ECO:0007669"/>
    <property type="project" value="UniProtKB-ARBA"/>
</dbReference>
<dbReference type="InterPro" id="IPR020894">
    <property type="entry name" value="Cadherin_CS"/>
</dbReference>
<feature type="domain" description="Cadherin" evidence="9">
    <location>
        <begin position="345"/>
        <end position="457"/>
    </location>
</feature>
<dbReference type="FunFam" id="2.60.40.60:FF:000232">
    <property type="entry name" value="Neural-cadherin"/>
    <property type="match status" value="1"/>
</dbReference>
<sequence>MEESRGDLIGQQTTPPELPIFGDAEKDIALELVFQKIEPVFSLSGKTLKLLKPLDRDKDNLSHIIFQISCTVISSRRNRNIPIIVRVSDVNDNAPVFVNTPYEVTVPESSPIGSTIFRNILAQDKDAGVNGLVEYFLIDSSKKLLHSNDTANVADGNGVFAISYPHQGQVTVAKALDYERIQRYYLTVVASDRARNSSERLSATTVLTVNIADSDDLDPSFIYRGCVLVDGACINPEYTATVPTGTLQGVLNIHPERIQAVDLDQISAPIRYSFVSGTPSSYSDYFEIDEQTGNVKQTKLVDSSVTARQFDIMVQAEEVSEAKRSTTAKLTINVKPVDSFPPVIHASAIEGFVDENSLIGTKVLDAKGNPIKLTTTDADIPEDGELPSYSYELTTPSFVISKDGILLVNEENLDRDPPNPSKLRFQIVAREVKGNAASSPMSVTVNLNDINDNSPKLALIQPVEITAGDEKRLIAKANATDNDSGENAAIIYSIHHVSNNGLKKFTIDKKTGEIHTNGKLVAGERYSITVQASDIGNLYSQAIVEVTVIPGPNTKPPKFLKSVYEVQVSEGADINSTLVVVKAEDPESDPIHYVIMSGNDLRQFAIAPDTGVISVIRKLDREQITRYQLIVKADDNGGLSSSATVNVKVTDINDNNPTFDESMMPFKFLVEEGKQNEIVGIVHAHDPDEGANANVTYSLPDDIPFIINGKSGKIRTKVALDYETQKEYKFVVTAKDGAPDTRLGTATVTVEVKDIPDELPKFSETQIEVKVPENVPDMVVATVQAKDPDTKPEITYVFKNGPSDLFKIDPKTGVIKTVKGLDYEEEKMLEMIVGTSENPGRAPGDVIKVKVLVEDRNDIPPVFVSIPEPVTVSDDQHIGSKIGSMPAVDGDGTAPGNTIRYEMVGRGKALKYFQVDPDNGDVLIRDDLKKEEDTEYQVDVRAYDLGEPQLSSVASLPVFVKHILSDPVKDSSEVKADSAVIMSPESVGLAFSDDTYTTSVPETTGLNATLKLIQIINSKKATKNKVGFKCEIVSGNEWNLFATNIDDHSCGLMLLNSLDYENTSTHDIGIKLTSTKYLVNPQKSFCHVKIIVQDQNDNAPIFKIPKTNRGRNDTFYGVVNVDTDIDTSVIQIKANDADSGVFGTIKYRIYDDDEVNFVSKDDAPSSYFTIVEDSGLIKTQKSLQKLHKRPVKFIVEASDNNGSEVGVINRSKARVVINLISDINRMSLAFADSSPKEVRRHARALEELLLEKSSNLMIGIEKFSNRRSLVSNGTVIETPDATDVWFYALDPQTEMILDRNNSEILDTFLQPSAQSQINLEASSIARATAQGIFAPIESKQQIHRVKAAVFLDEEIFPYVLIFISAVILILGTSGIVYICISWSRYKNFKQQMRQYSAPTNPPRYDPVIINSPVNNDSSAASLKEYETQVLGMAVNEDQDDMQIDYSAKNHAFNLDNVSYITHKENGQQSPTNSETSTVVIGTLQRNNRINLLNNMNNKQNTLNKTLEMNRNNYANPLSIDTNFKAGSTLTLGRIKSERNQIINGYGDTLNRNNLTMAQNNTFSTLGRNRSNQHNNYMNQSSRNDLGLANNNNHNTLNRNHRYHADLPITNPIFKRHQSSEMLNVCESNDNVYFGGKRGGVDYSHLGFPYNIDRSEQETTTEL</sequence>
<dbReference type="FunFam" id="2.60.40.60:FF:000403">
    <property type="entry name" value="Protocadherin 15"/>
    <property type="match status" value="1"/>
</dbReference>
<reference evidence="10 11" key="1">
    <citation type="submission" date="2015-04" db="EMBL/GenBank/DDBJ databases">
        <authorList>
            <person name="Syromyatnikov M.Y."/>
            <person name="Popov V.N."/>
        </authorList>
    </citation>
    <scope>NUCLEOTIDE SEQUENCE [LARGE SCALE GENOMIC DNA]</scope>
</reference>
<evidence type="ECO:0000259" key="9">
    <source>
        <dbReference type="PROSITE" id="PS50268"/>
    </source>
</evidence>
<keyword evidence="11" id="KW-1185">Reference proteome</keyword>
<evidence type="ECO:0000256" key="7">
    <source>
        <dbReference type="PROSITE-ProRule" id="PRU00043"/>
    </source>
</evidence>
<dbReference type="GO" id="GO:0007156">
    <property type="term" value="P:homophilic cell adhesion via plasma membrane adhesion molecules"/>
    <property type="evidence" value="ECO:0007669"/>
    <property type="project" value="InterPro"/>
</dbReference>
<dbReference type="SUPFAM" id="SSF49313">
    <property type="entry name" value="Cadherin-like"/>
    <property type="match status" value="10"/>
</dbReference>
<accession>A0A1J1HSA3</accession>
<dbReference type="InterPro" id="IPR015919">
    <property type="entry name" value="Cadherin-like_sf"/>
</dbReference>
<dbReference type="GO" id="GO:0005886">
    <property type="term" value="C:plasma membrane"/>
    <property type="evidence" value="ECO:0007669"/>
    <property type="project" value="UniProtKB-SubCell"/>
</dbReference>
<keyword evidence="4 7" id="KW-0106">Calcium</keyword>
<dbReference type="PROSITE" id="PS50268">
    <property type="entry name" value="CADHERIN_2"/>
    <property type="match status" value="11"/>
</dbReference>
<dbReference type="OrthoDB" id="10029135at2759"/>
<dbReference type="PANTHER" id="PTHR24026:SF93">
    <property type="entry name" value="CADHERIN-99C"/>
    <property type="match status" value="1"/>
</dbReference>
<feature type="domain" description="Cadherin" evidence="9">
    <location>
        <begin position="98"/>
        <end position="221"/>
    </location>
</feature>
<feature type="transmembrane region" description="Helical" evidence="8">
    <location>
        <begin position="1355"/>
        <end position="1380"/>
    </location>
</feature>
<dbReference type="CDD" id="cd11304">
    <property type="entry name" value="Cadherin_repeat"/>
    <property type="match status" value="10"/>
</dbReference>
<feature type="domain" description="Cadherin" evidence="9">
    <location>
        <begin position="234"/>
        <end position="344"/>
    </location>
</feature>
<dbReference type="STRING" id="568069.A0A1J1HSA3"/>
<dbReference type="Pfam" id="PF00028">
    <property type="entry name" value="Cadherin"/>
    <property type="match status" value="7"/>
</dbReference>
<dbReference type="FunFam" id="2.60.40.60:FF:000363">
    <property type="entry name" value="Dachsous cadherin-related 1a"/>
    <property type="match status" value="1"/>
</dbReference>
<dbReference type="PANTHER" id="PTHR24026">
    <property type="entry name" value="FAT ATYPICAL CADHERIN-RELATED"/>
    <property type="match status" value="1"/>
</dbReference>
<dbReference type="SMART" id="SM00112">
    <property type="entry name" value="CA"/>
    <property type="match status" value="11"/>
</dbReference>
<evidence type="ECO:0000256" key="8">
    <source>
        <dbReference type="SAM" id="Phobius"/>
    </source>
</evidence>
<dbReference type="PROSITE" id="PS00232">
    <property type="entry name" value="CADHERIN_1"/>
    <property type="match status" value="4"/>
</dbReference>
<keyword evidence="5 8" id="KW-1133">Transmembrane helix</keyword>
<feature type="domain" description="Cadherin" evidence="9">
    <location>
        <begin position="992"/>
        <end position="1102"/>
    </location>
</feature>
<keyword evidence="6 8" id="KW-0472">Membrane</keyword>
<organism evidence="10 11">
    <name type="scientific">Clunio marinus</name>
    <dbReference type="NCBI Taxonomy" id="568069"/>
    <lineage>
        <taxon>Eukaryota</taxon>
        <taxon>Metazoa</taxon>
        <taxon>Ecdysozoa</taxon>
        <taxon>Arthropoda</taxon>
        <taxon>Hexapoda</taxon>
        <taxon>Insecta</taxon>
        <taxon>Pterygota</taxon>
        <taxon>Neoptera</taxon>
        <taxon>Endopterygota</taxon>
        <taxon>Diptera</taxon>
        <taxon>Nematocera</taxon>
        <taxon>Chironomoidea</taxon>
        <taxon>Chironomidae</taxon>
        <taxon>Clunio</taxon>
    </lineage>
</organism>
<dbReference type="FunFam" id="2.60.40.60:FF:000381">
    <property type="entry name" value="Protocadherin 15"/>
    <property type="match status" value="1"/>
</dbReference>
<proteinExistence type="predicted"/>
<feature type="domain" description="Cadherin" evidence="9">
    <location>
        <begin position="763"/>
        <end position="863"/>
    </location>
</feature>
<feature type="domain" description="Cadherin" evidence="9">
    <location>
        <begin position="671"/>
        <end position="762"/>
    </location>
</feature>
<feature type="domain" description="Cadherin" evidence="9">
    <location>
        <begin position="474"/>
        <end position="559"/>
    </location>
</feature>
<evidence type="ECO:0000256" key="5">
    <source>
        <dbReference type="ARBA" id="ARBA00022989"/>
    </source>
</evidence>
<evidence type="ECO:0000313" key="10">
    <source>
        <dbReference type="EMBL" id="CRK90268.1"/>
    </source>
</evidence>
<dbReference type="PRINTS" id="PR00205">
    <property type="entry name" value="CADHERIN"/>
</dbReference>
<keyword evidence="3" id="KW-0677">Repeat</keyword>
<dbReference type="FunFam" id="2.60.40.60:FF:000356">
    <property type="entry name" value="Protocadherin 15"/>
    <property type="match status" value="1"/>
</dbReference>
<protein>
    <submittedName>
        <fullName evidence="10">CLUMA_CG003979, isoform A</fullName>
    </submittedName>
</protein>
<comment type="subcellular location">
    <subcellularLocation>
        <location evidence="1">Membrane</location>
    </subcellularLocation>
</comment>
<dbReference type="Proteomes" id="UP000183832">
    <property type="component" value="Unassembled WGS sequence"/>
</dbReference>
<evidence type="ECO:0000313" key="11">
    <source>
        <dbReference type="Proteomes" id="UP000183832"/>
    </source>
</evidence>
<dbReference type="FunFam" id="2.60.40.60:FF:000315">
    <property type="entry name" value="CaDHerin family"/>
    <property type="match status" value="1"/>
</dbReference>
<evidence type="ECO:0000256" key="4">
    <source>
        <dbReference type="ARBA" id="ARBA00022837"/>
    </source>
</evidence>
<gene>
    <name evidence="10" type="primary">putative Protocadherin-15</name>
    <name evidence="10" type="ORF">CLUMA_CG003979</name>
</gene>
<feature type="domain" description="Cadherin" evidence="9">
    <location>
        <begin position="864"/>
        <end position="969"/>
    </location>
</feature>
<dbReference type="GO" id="GO:0009653">
    <property type="term" value="P:anatomical structure morphogenesis"/>
    <property type="evidence" value="ECO:0007669"/>
    <property type="project" value="UniProtKB-ARBA"/>
</dbReference>
<feature type="domain" description="Cadherin" evidence="9">
    <location>
        <begin position="41"/>
        <end position="97"/>
    </location>
</feature>
<evidence type="ECO:0000256" key="3">
    <source>
        <dbReference type="ARBA" id="ARBA00022737"/>
    </source>
</evidence>
<dbReference type="FunFam" id="2.60.40.60:FF:000020">
    <property type="entry name" value="Dachsous cadherin-related 1b"/>
    <property type="match status" value="1"/>
</dbReference>
<evidence type="ECO:0000256" key="2">
    <source>
        <dbReference type="ARBA" id="ARBA00022692"/>
    </source>
</evidence>
<evidence type="ECO:0000256" key="1">
    <source>
        <dbReference type="ARBA" id="ARBA00004370"/>
    </source>
</evidence>
<dbReference type="Gene3D" id="2.60.40.60">
    <property type="entry name" value="Cadherins"/>
    <property type="match status" value="11"/>
</dbReference>
<feature type="domain" description="Cadherin" evidence="9">
    <location>
        <begin position="1111"/>
        <end position="1237"/>
    </location>
</feature>
<evidence type="ECO:0000256" key="6">
    <source>
        <dbReference type="ARBA" id="ARBA00023136"/>
    </source>
</evidence>
<name>A0A1J1HSA3_9DIPT</name>
<dbReference type="FunFam" id="2.60.40.60:FF:000275">
    <property type="entry name" value="Si:dkey-30k22.7"/>
    <property type="match status" value="1"/>
</dbReference>
<dbReference type="EMBL" id="CVRI01000017">
    <property type="protein sequence ID" value="CRK90268.1"/>
    <property type="molecule type" value="Genomic_DNA"/>
</dbReference>
<dbReference type="InterPro" id="IPR002126">
    <property type="entry name" value="Cadherin-like_dom"/>
</dbReference>
<keyword evidence="2 8" id="KW-0812">Transmembrane</keyword>
<dbReference type="GO" id="GO:0005509">
    <property type="term" value="F:calcium ion binding"/>
    <property type="evidence" value="ECO:0007669"/>
    <property type="project" value="UniProtKB-UniRule"/>
</dbReference>